<keyword evidence="4" id="KW-0645">Protease</keyword>
<keyword evidence="6" id="KW-0064">Aspartyl protease</keyword>
<evidence type="ECO:0000259" key="11">
    <source>
        <dbReference type="PROSITE" id="PS51767"/>
    </source>
</evidence>
<comment type="similarity">
    <text evidence="2">Belongs to the peptidase A1 family.</text>
</comment>
<dbReference type="InterPro" id="IPR033876">
    <property type="entry name" value="SAP-like"/>
</dbReference>
<evidence type="ECO:0000256" key="7">
    <source>
        <dbReference type="ARBA" id="ARBA00022801"/>
    </source>
</evidence>
<dbReference type="GO" id="GO:0098552">
    <property type="term" value="C:side of membrane"/>
    <property type="evidence" value="ECO:0007669"/>
    <property type="project" value="UniProtKB-KW"/>
</dbReference>
<comment type="subcellular location">
    <subcellularLocation>
        <location evidence="1">Cell membrane</location>
        <topology evidence="1">Lipid-anchor</topology>
        <topology evidence="1">GPI-anchor</topology>
    </subcellularLocation>
</comment>
<organism evidence="12 13">
    <name type="scientific">Talaromyces rugulosus</name>
    <name type="common">Penicillium rugulosum</name>
    <dbReference type="NCBI Taxonomy" id="121627"/>
    <lineage>
        <taxon>Eukaryota</taxon>
        <taxon>Fungi</taxon>
        <taxon>Dikarya</taxon>
        <taxon>Ascomycota</taxon>
        <taxon>Pezizomycotina</taxon>
        <taxon>Eurotiomycetes</taxon>
        <taxon>Eurotiomycetidae</taxon>
        <taxon>Eurotiales</taxon>
        <taxon>Trichocomaceae</taxon>
        <taxon>Talaromyces</taxon>
        <taxon>Talaromyces sect. Islandici</taxon>
    </lineage>
</organism>
<dbReference type="GO" id="GO:0005886">
    <property type="term" value="C:plasma membrane"/>
    <property type="evidence" value="ECO:0007669"/>
    <property type="project" value="UniProtKB-SubCell"/>
</dbReference>
<keyword evidence="3" id="KW-0472">Membrane</keyword>
<accession>A0A7H8RC31</accession>
<dbReference type="GO" id="GO:0006508">
    <property type="term" value="P:proteolysis"/>
    <property type="evidence" value="ECO:0007669"/>
    <property type="project" value="UniProtKB-KW"/>
</dbReference>
<evidence type="ECO:0000256" key="2">
    <source>
        <dbReference type="ARBA" id="ARBA00007447"/>
    </source>
</evidence>
<feature type="domain" description="Peptidase A1" evidence="11">
    <location>
        <begin position="51"/>
        <end position="390"/>
    </location>
</feature>
<evidence type="ECO:0000256" key="4">
    <source>
        <dbReference type="ARBA" id="ARBA00022670"/>
    </source>
</evidence>
<dbReference type="CDD" id="cd05474">
    <property type="entry name" value="SAP_like"/>
    <property type="match status" value="1"/>
</dbReference>
<gene>
    <name evidence="12" type="ORF">TRUGW13939_11058</name>
</gene>
<evidence type="ECO:0000256" key="10">
    <source>
        <dbReference type="SAM" id="SignalP"/>
    </source>
</evidence>
<protein>
    <recommendedName>
        <fullName evidence="11">Peptidase A1 domain-containing protein</fullName>
    </recommendedName>
</protein>
<dbReference type="InterPro" id="IPR001461">
    <property type="entry name" value="Aspartic_peptidase_A1"/>
</dbReference>
<dbReference type="Gene3D" id="2.40.70.10">
    <property type="entry name" value="Acid Proteases"/>
    <property type="match status" value="2"/>
</dbReference>
<evidence type="ECO:0000256" key="1">
    <source>
        <dbReference type="ARBA" id="ARBA00004609"/>
    </source>
</evidence>
<dbReference type="PANTHER" id="PTHR47966">
    <property type="entry name" value="BETA-SITE APP-CLEAVING ENZYME, ISOFORM A-RELATED"/>
    <property type="match status" value="1"/>
</dbReference>
<keyword evidence="3" id="KW-0325">Glycoprotein</keyword>
<name>A0A7H8RC31_TALRU</name>
<dbReference type="Proteomes" id="UP000509510">
    <property type="component" value="Chromosome VI"/>
</dbReference>
<feature type="signal peptide" evidence="10">
    <location>
        <begin position="1"/>
        <end position="22"/>
    </location>
</feature>
<keyword evidence="13" id="KW-1185">Reference proteome</keyword>
<keyword evidence="9" id="KW-1015">Disulfide bond</keyword>
<feature type="chain" id="PRO_5028857955" description="Peptidase A1 domain-containing protein" evidence="10">
    <location>
        <begin position="23"/>
        <end position="404"/>
    </location>
</feature>
<keyword evidence="5 10" id="KW-0732">Signal</keyword>
<evidence type="ECO:0000313" key="12">
    <source>
        <dbReference type="EMBL" id="QKX63886.1"/>
    </source>
</evidence>
<dbReference type="EMBL" id="CP055903">
    <property type="protein sequence ID" value="QKX63886.1"/>
    <property type="molecule type" value="Genomic_DNA"/>
</dbReference>
<reference evidence="13" key="1">
    <citation type="submission" date="2020-06" db="EMBL/GenBank/DDBJ databases">
        <title>A chromosome-scale genome assembly of Talaromyces rugulosus W13939.</title>
        <authorList>
            <person name="Wang B."/>
            <person name="Guo L."/>
            <person name="Ye K."/>
            <person name="Wang L."/>
        </authorList>
    </citation>
    <scope>NUCLEOTIDE SEQUENCE [LARGE SCALE GENOMIC DNA]</scope>
    <source>
        <strain evidence="13">W13939</strain>
    </source>
</reference>
<dbReference type="PANTHER" id="PTHR47966:SF65">
    <property type="entry name" value="ASPARTIC-TYPE ENDOPEPTIDASE"/>
    <property type="match status" value="1"/>
</dbReference>
<feature type="active site" evidence="8">
    <location>
        <position position="270"/>
    </location>
</feature>
<dbReference type="OrthoDB" id="771136at2759"/>
<dbReference type="InterPro" id="IPR033121">
    <property type="entry name" value="PEPTIDASE_A1"/>
</dbReference>
<dbReference type="GeneID" id="55998537"/>
<dbReference type="GO" id="GO:0004190">
    <property type="term" value="F:aspartic-type endopeptidase activity"/>
    <property type="evidence" value="ECO:0007669"/>
    <property type="project" value="UniProtKB-KW"/>
</dbReference>
<dbReference type="InterPro" id="IPR021109">
    <property type="entry name" value="Peptidase_aspartic_dom_sf"/>
</dbReference>
<dbReference type="RefSeq" id="XP_035350060.1">
    <property type="nucleotide sequence ID" value="XM_035494167.1"/>
</dbReference>
<evidence type="ECO:0000256" key="8">
    <source>
        <dbReference type="PIRSR" id="PIRSR601461-1"/>
    </source>
</evidence>
<evidence type="ECO:0000313" key="13">
    <source>
        <dbReference type="Proteomes" id="UP000509510"/>
    </source>
</evidence>
<sequence>MVRTSVAAALLGFAVLSSASEAALHKKSDVPGTIEVPITLVNGANNEGPQYLVNISVGTPPQEVTVQLDTGSSDLWIFSSDNKCNNTYGCLGGSFNENASSTLVNDMPNKLFYSYGSGDSGTGDYVTDDIHIGGKTIKNARFGISHTSKGDQPIYGLMGLGFPAGEFITQLNISAYDTVVMKMSQQGIINSAAFSLYLNDDESQGNILFGGYDKAKYSGDLQTLDVVKFGDYGQWYVNATALGTSTVASNGSTTTSWYGNSSIAGTAFIDCGSPKMFLPAGSAMNAIIAAGGEYNTDLSTTFIPCSARNDTKTTVDVKLGGSDPDGPLIKIPLSSLVEPYTGSGNVTLNGEKACSFGLSLGPDGFEVLGDAFIKGAYILFDMDKHTVSLAEAKLLVEERDIVAV</sequence>
<evidence type="ECO:0000256" key="3">
    <source>
        <dbReference type="ARBA" id="ARBA00022622"/>
    </source>
</evidence>
<evidence type="ECO:0000256" key="5">
    <source>
        <dbReference type="ARBA" id="ARBA00022729"/>
    </source>
</evidence>
<evidence type="ECO:0000256" key="9">
    <source>
        <dbReference type="PIRSR" id="PIRSR601461-2"/>
    </source>
</evidence>
<keyword evidence="7" id="KW-0378">Hydrolase</keyword>
<dbReference type="SUPFAM" id="SSF50630">
    <property type="entry name" value="Acid proteases"/>
    <property type="match status" value="1"/>
</dbReference>
<keyword evidence="3" id="KW-0336">GPI-anchor</keyword>
<dbReference type="PROSITE" id="PS51767">
    <property type="entry name" value="PEPTIDASE_A1"/>
    <property type="match status" value="1"/>
</dbReference>
<dbReference type="KEGG" id="trg:TRUGW13939_11058"/>
<keyword evidence="3" id="KW-0449">Lipoprotein</keyword>
<dbReference type="AlphaFoldDB" id="A0A7H8RC31"/>
<dbReference type="Pfam" id="PF00026">
    <property type="entry name" value="Asp"/>
    <property type="match status" value="1"/>
</dbReference>
<feature type="disulfide bond" evidence="9">
    <location>
        <begin position="305"/>
        <end position="354"/>
    </location>
</feature>
<evidence type="ECO:0000256" key="6">
    <source>
        <dbReference type="ARBA" id="ARBA00022750"/>
    </source>
</evidence>
<dbReference type="PRINTS" id="PR00792">
    <property type="entry name" value="PEPSIN"/>
</dbReference>
<feature type="active site" evidence="8">
    <location>
        <position position="69"/>
    </location>
</feature>
<proteinExistence type="inferred from homology"/>